<feature type="region of interest" description="Disordered" evidence="10">
    <location>
        <begin position="119"/>
        <end position="138"/>
    </location>
</feature>
<dbReference type="SUPFAM" id="SSF74653">
    <property type="entry name" value="TolA/TonB C-terminal domain"/>
    <property type="match status" value="1"/>
</dbReference>
<keyword evidence="9 11" id="KW-0472">Membrane</keyword>
<dbReference type="PATRIC" id="fig|187330.3.peg.251"/>
<comment type="caution">
    <text evidence="13">The sequence shown here is derived from an EMBL/GenBank/DDBJ whole genome shotgun (WGS) entry which is preliminary data.</text>
</comment>
<organism evidence="13 14">
    <name type="scientific">Pseudoalteromonas porphyrae</name>
    <dbReference type="NCBI Taxonomy" id="187330"/>
    <lineage>
        <taxon>Bacteria</taxon>
        <taxon>Pseudomonadati</taxon>
        <taxon>Pseudomonadota</taxon>
        <taxon>Gammaproteobacteria</taxon>
        <taxon>Alteromonadales</taxon>
        <taxon>Pseudoalteromonadaceae</taxon>
        <taxon>Pseudoalteromonas</taxon>
    </lineage>
</organism>
<feature type="domain" description="TonB C-terminal" evidence="12">
    <location>
        <begin position="174"/>
        <end position="265"/>
    </location>
</feature>
<dbReference type="Pfam" id="PF03544">
    <property type="entry name" value="TonB_C"/>
    <property type="match status" value="1"/>
</dbReference>
<evidence type="ECO:0000256" key="9">
    <source>
        <dbReference type="ARBA" id="ARBA00023136"/>
    </source>
</evidence>
<protein>
    <recommendedName>
        <fullName evidence="12">TonB C-terminal domain-containing protein</fullName>
    </recommendedName>
</protein>
<dbReference type="EMBL" id="LHPH01000001">
    <property type="protein sequence ID" value="KPH65578.1"/>
    <property type="molecule type" value="Genomic_DNA"/>
</dbReference>
<keyword evidence="14" id="KW-1185">Reference proteome</keyword>
<dbReference type="PROSITE" id="PS52015">
    <property type="entry name" value="TONB_CTD"/>
    <property type="match status" value="1"/>
</dbReference>
<keyword evidence="5" id="KW-0997">Cell inner membrane</keyword>
<keyword evidence="4" id="KW-1003">Cell membrane</keyword>
<evidence type="ECO:0000256" key="7">
    <source>
        <dbReference type="ARBA" id="ARBA00022927"/>
    </source>
</evidence>
<evidence type="ECO:0000256" key="2">
    <source>
        <dbReference type="ARBA" id="ARBA00006555"/>
    </source>
</evidence>
<feature type="transmembrane region" description="Helical" evidence="11">
    <location>
        <begin position="21"/>
        <end position="38"/>
    </location>
</feature>
<dbReference type="InterPro" id="IPR051045">
    <property type="entry name" value="TonB-dependent_transducer"/>
</dbReference>
<comment type="similarity">
    <text evidence="2">Belongs to the TonB family.</text>
</comment>
<dbReference type="GO" id="GO:0015031">
    <property type="term" value="P:protein transport"/>
    <property type="evidence" value="ECO:0007669"/>
    <property type="project" value="UniProtKB-KW"/>
</dbReference>
<dbReference type="GO" id="GO:0005886">
    <property type="term" value="C:plasma membrane"/>
    <property type="evidence" value="ECO:0007669"/>
    <property type="project" value="UniProtKB-SubCell"/>
</dbReference>
<dbReference type="NCBIfam" id="TIGR01352">
    <property type="entry name" value="tonB_Cterm"/>
    <property type="match status" value="1"/>
</dbReference>
<dbReference type="STRING" id="187330.AMS58_05275"/>
<sequence length="265" mass="29452">MLILFNANTNSWHLYLKVMKFIIFLILSISGHLTWLFYQPATPLILKLSTAQPAQRIAINIVNSKMQQPTVETQIQVQPVVKSTKAANTQFSGKKIQLAAKPQEQIITTKSALSEPTIKQLNPVPDKPVSPKKVEPPTKVKLAIQQKKPTMAAPSSSAPVIAKQHSLKNQVIDVNTLPLFKAPRPALNYPRRAKRRGYQGVAILQIELSEKGLITNVKILKSSGFAELDKAAIGNVSKWQFHPVMRDSHGIKARFSVPIEFSLRS</sequence>
<dbReference type="GO" id="GO:0055085">
    <property type="term" value="P:transmembrane transport"/>
    <property type="evidence" value="ECO:0007669"/>
    <property type="project" value="InterPro"/>
</dbReference>
<evidence type="ECO:0000256" key="5">
    <source>
        <dbReference type="ARBA" id="ARBA00022519"/>
    </source>
</evidence>
<evidence type="ECO:0000256" key="10">
    <source>
        <dbReference type="SAM" id="MobiDB-lite"/>
    </source>
</evidence>
<keyword evidence="8 11" id="KW-1133">Transmembrane helix</keyword>
<dbReference type="OrthoDB" id="9816142at2"/>
<evidence type="ECO:0000313" key="14">
    <source>
        <dbReference type="Proteomes" id="UP000037848"/>
    </source>
</evidence>
<comment type="subcellular location">
    <subcellularLocation>
        <location evidence="1">Cell inner membrane</location>
        <topology evidence="1">Single-pass membrane protein</topology>
        <orientation evidence="1">Periplasmic side</orientation>
    </subcellularLocation>
</comment>
<evidence type="ECO:0000256" key="3">
    <source>
        <dbReference type="ARBA" id="ARBA00022448"/>
    </source>
</evidence>
<evidence type="ECO:0000256" key="6">
    <source>
        <dbReference type="ARBA" id="ARBA00022692"/>
    </source>
</evidence>
<name>A0A0N0M1T0_9GAMM</name>
<evidence type="ECO:0000256" key="4">
    <source>
        <dbReference type="ARBA" id="ARBA00022475"/>
    </source>
</evidence>
<dbReference type="InterPro" id="IPR037682">
    <property type="entry name" value="TonB_C"/>
</dbReference>
<evidence type="ECO:0000256" key="1">
    <source>
        <dbReference type="ARBA" id="ARBA00004383"/>
    </source>
</evidence>
<evidence type="ECO:0000259" key="12">
    <source>
        <dbReference type="PROSITE" id="PS52015"/>
    </source>
</evidence>
<dbReference type="RefSeq" id="WP_054452487.1">
    <property type="nucleotide sequence ID" value="NZ_LHPH01000001.1"/>
</dbReference>
<evidence type="ECO:0000313" key="13">
    <source>
        <dbReference type="EMBL" id="KPH65578.1"/>
    </source>
</evidence>
<keyword evidence="7" id="KW-0653">Protein transport</keyword>
<dbReference type="InterPro" id="IPR006260">
    <property type="entry name" value="TonB/TolA_C"/>
</dbReference>
<dbReference type="Proteomes" id="UP000037848">
    <property type="component" value="Unassembled WGS sequence"/>
</dbReference>
<dbReference type="AlphaFoldDB" id="A0A0N0M1T0"/>
<evidence type="ECO:0000256" key="11">
    <source>
        <dbReference type="SAM" id="Phobius"/>
    </source>
</evidence>
<dbReference type="PANTHER" id="PTHR33446">
    <property type="entry name" value="PROTEIN TONB-RELATED"/>
    <property type="match status" value="1"/>
</dbReference>
<proteinExistence type="inferred from homology"/>
<reference evidence="13 14" key="1">
    <citation type="submission" date="2015-08" db="EMBL/GenBank/DDBJ databases">
        <title>Draft Genome Sequence of Pseudoalteromonas porphyrae UCD-SED14.</title>
        <authorList>
            <person name="Coil D.A."/>
            <person name="Jospin G."/>
            <person name="Lee R.D."/>
            <person name="Eisen J.A."/>
        </authorList>
    </citation>
    <scope>NUCLEOTIDE SEQUENCE [LARGE SCALE GENOMIC DNA]</scope>
    <source>
        <strain evidence="13 14">UCD-SED14</strain>
    </source>
</reference>
<dbReference type="Gene3D" id="3.30.1150.10">
    <property type="match status" value="1"/>
</dbReference>
<keyword evidence="3" id="KW-0813">Transport</keyword>
<gene>
    <name evidence="13" type="ORF">ADS77_01210</name>
</gene>
<evidence type="ECO:0000256" key="8">
    <source>
        <dbReference type="ARBA" id="ARBA00022989"/>
    </source>
</evidence>
<accession>A0A0N0M1T0</accession>
<keyword evidence="6 11" id="KW-0812">Transmembrane</keyword>